<dbReference type="Proteomes" id="UP000233551">
    <property type="component" value="Unassembled WGS sequence"/>
</dbReference>
<name>A0A2I0L4E0_PUNGR</name>
<proteinExistence type="predicted"/>
<dbReference type="AlphaFoldDB" id="A0A2I0L4E0"/>
<sequence length="70" mass="7629">MGRSGAVVAPMQAIATPNEVVGSMRSLAMATREVADDLIYGGGGWDRGHHRPLLLLLQIPILLLFFRRKS</sequence>
<protein>
    <submittedName>
        <fullName evidence="1">Uncharacterized protein</fullName>
    </submittedName>
</protein>
<accession>A0A2I0L4E0</accession>
<keyword evidence="2" id="KW-1185">Reference proteome</keyword>
<evidence type="ECO:0000313" key="2">
    <source>
        <dbReference type="Proteomes" id="UP000233551"/>
    </source>
</evidence>
<comment type="caution">
    <text evidence="1">The sequence shown here is derived from an EMBL/GenBank/DDBJ whole genome shotgun (WGS) entry which is preliminary data.</text>
</comment>
<reference evidence="1 2" key="1">
    <citation type="submission" date="2017-11" db="EMBL/GenBank/DDBJ databases">
        <title>De-novo sequencing of pomegranate (Punica granatum L.) genome.</title>
        <authorList>
            <person name="Akparov Z."/>
            <person name="Amiraslanov A."/>
            <person name="Hajiyeva S."/>
            <person name="Abbasov M."/>
            <person name="Kaur K."/>
            <person name="Hamwieh A."/>
            <person name="Solovyev V."/>
            <person name="Salamov A."/>
            <person name="Braich B."/>
            <person name="Kosarev P."/>
            <person name="Mahmoud A."/>
            <person name="Hajiyev E."/>
            <person name="Babayeva S."/>
            <person name="Izzatullayeva V."/>
            <person name="Mammadov A."/>
            <person name="Mammadov A."/>
            <person name="Sharifova S."/>
            <person name="Ojaghi J."/>
            <person name="Eynullazada K."/>
            <person name="Bayramov B."/>
            <person name="Abdulazimova A."/>
            <person name="Shahmuradov I."/>
        </authorList>
    </citation>
    <scope>NUCLEOTIDE SEQUENCE [LARGE SCALE GENOMIC DNA]</scope>
    <source>
        <strain evidence="2">cv. AG2017</strain>
        <tissue evidence="1">Leaf</tissue>
    </source>
</reference>
<gene>
    <name evidence="1" type="ORF">CRG98_003976</name>
</gene>
<evidence type="ECO:0000313" key="1">
    <source>
        <dbReference type="EMBL" id="PKI75575.1"/>
    </source>
</evidence>
<dbReference type="EMBL" id="PGOL01000160">
    <property type="protein sequence ID" value="PKI75575.1"/>
    <property type="molecule type" value="Genomic_DNA"/>
</dbReference>
<organism evidence="1 2">
    <name type="scientific">Punica granatum</name>
    <name type="common">Pomegranate</name>
    <dbReference type="NCBI Taxonomy" id="22663"/>
    <lineage>
        <taxon>Eukaryota</taxon>
        <taxon>Viridiplantae</taxon>
        <taxon>Streptophyta</taxon>
        <taxon>Embryophyta</taxon>
        <taxon>Tracheophyta</taxon>
        <taxon>Spermatophyta</taxon>
        <taxon>Magnoliopsida</taxon>
        <taxon>eudicotyledons</taxon>
        <taxon>Gunneridae</taxon>
        <taxon>Pentapetalae</taxon>
        <taxon>rosids</taxon>
        <taxon>malvids</taxon>
        <taxon>Myrtales</taxon>
        <taxon>Lythraceae</taxon>
        <taxon>Punica</taxon>
    </lineage>
</organism>